<dbReference type="GO" id="GO:0004852">
    <property type="term" value="F:uroporphyrinogen-III synthase activity"/>
    <property type="evidence" value="ECO:0007669"/>
    <property type="project" value="UniProtKB-UniRule"/>
</dbReference>
<evidence type="ECO:0000313" key="11">
    <source>
        <dbReference type="EMBL" id="SKA90916.1"/>
    </source>
</evidence>
<protein>
    <recommendedName>
        <fullName evidence="7 9">Uroporphyrinogen-III synthase</fullName>
        <ecNumber evidence="3 9">4.2.1.75</ecNumber>
    </recommendedName>
</protein>
<dbReference type="Gene3D" id="3.40.50.10090">
    <property type="match status" value="2"/>
</dbReference>
<comment type="function">
    <text evidence="6 9">Catalyzes cyclization of the linear tetrapyrrole, hydroxymethylbilane, to the macrocyclic uroporphyrinogen III.</text>
</comment>
<evidence type="ECO:0000256" key="9">
    <source>
        <dbReference type="RuleBase" id="RU366031"/>
    </source>
</evidence>
<name>A0A1T4XMZ4_9BACL</name>
<dbReference type="Pfam" id="PF02602">
    <property type="entry name" value="HEM4"/>
    <property type="match status" value="1"/>
</dbReference>
<dbReference type="UniPathway" id="UPA00251">
    <property type="reaction ID" value="UER00320"/>
</dbReference>
<evidence type="ECO:0000256" key="2">
    <source>
        <dbReference type="ARBA" id="ARBA00008133"/>
    </source>
</evidence>
<dbReference type="AlphaFoldDB" id="A0A1T4XMZ4"/>
<dbReference type="EMBL" id="FUYJ01000001">
    <property type="protein sequence ID" value="SKA90916.1"/>
    <property type="molecule type" value="Genomic_DNA"/>
</dbReference>
<evidence type="ECO:0000256" key="1">
    <source>
        <dbReference type="ARBA" id="ARBA00004772"/>
    </source>
</evidence>
<evidence type="ECO:0000256" key="6">
    <source>
        <dbReference type="ARBA" id="ARBA00037589"/>
    </source>
</evidence>
<dbReference type="InterPro" id="IPR039793">
    <property type="entry name" value="UROS/Hem4"/>
</dbReference>
<evidence type="ECO:0000256" key="4">
    <source>
        <dbReference type="ARBA" id="ARBA00023239"/>
    </source>
</evidence>
<dbReference type="Proteomes" id="UP000190042">
    <property type="component" value="Unassembled WGS sequence"/>
</dbReference>
<dbReference type="CDD" id="cd06578">
    <property type="entry name" value="HemD"/>
    <property type="match status" value="1"/>
</dbReference>
<organism evidence="11 12">
    <name type="scientific">Sporosarcina newyorkensis</name>
    <dbReference type="NCBI Taxonomy" id="759851"/>
    <lineage>
        <taxon>Bacteria</taxon>
        <taxon>Bacillati</taxon>
        <taxon>Bacillota</taxon>
        <taxon>Bacilli</taxon>
        <taxon>Bacillales</taxon>
        <taxon>Caryophanaceae</taxon>
        <taxon>Sporosarcina</taxon>
    </lineage>
</organism>
<feature type="domain" description="Tetrapyrrole biosynthesis uroporphyrinogen III synthase" evidence="10">
    <location>
        <begin position="22"/>
        <end position="243"/>
    </location>
</feature>
<keyword evidence="4 9" id="KW-0456">Lyase</keyword>
<dbReference type="GO" id="GO:0006780">
    <property type="term" value="P:uroporphyrinogen III biosynthetic process"/>
    <property type="evidence" value="ECO:0007669"/>
    <property type="project" value="UniProtKB-UniRule"/>
</dbReference>
<keyword evidence="5 9" id="KW-0627">Porphyrin biosynthesis</keyword>
<evidence type="ECO:0000313" key="12">
    <source>
        <dbReference type="Proteomes" id="UP000190042"/>
    </source>
</evidence>
<evidence type="ECO:0000256" key="8">
    <source>
        <dbReference type="ARBA" id="ARBA00048617"/>
    </source>
</evidence>
<evidence type="ECO:0000259" key="10">
    <source>
        <dbReference type="Pfam" id="PF02602"/>
    </source>
</evidence>
<dbReference type="InterPro" id="IPR036108">
    <property type="entry name" value="4pyrrol_syn_uPrphyn_synt_sf"/>
</dbReference>
<sequence length="254" mass="28032">MRNALPLTGETVIFTGTPKAKEAAELVKEYGGTPISIPLIEVEEMKDKKDLQKLEEALRADWLIFTSQSAVGAFRSKMERHRLTADSYAGKVAAVGTRTAAALDQLGFTVSFIPTVFSADVFVQQFKPKESEQLRVVFLKGSLAGNLIREELPFHVTEWTVYETKSATSSIDKLCKQIMQKNQVSVLFASPSAVEVFASRVVPKTTWNGFTVCAIGHVTERALLKAGARVHVKPETYTLTELVHALAKRKGDFK</sequence>
<proteinExistence type="inferred from homology"/>
<comment type="pathway">
    <text evidence="1 9">Porphyrin-containing compound metabolism; protoporphyrin-IX biosynthesis; coproporphyrinogen-III from 5-aminolevulinate: step 3/4.</text>
</comment>
<comment type="similarity">
    <text evidence="2 9">Belongs to the uroporphyrinogen-III synthase family.</text>
</comment>
<reference evidence="12" key="1">
    <citation type="submission" date="2017-02" db="EMBL/GenBank/DDBJ databases">
        <authorList>
            <person name="Varghese N."/>
            <person name="Submissions S."/>
        </authorList>
    </citation>
    <scope>NUCLEOTIDE SEQUENCE [LARGE SCALE GENOMIC DNA]</scope>
    <source>
        <strain evidence="12">DSM 23966</strain>
    </source>
</reference>
<dbReference type="GO" id="GO:0006782">
    <property type="term" value="P:protoporphyrinogen IX biosynthetic process"/>
    <property type="evidence" value="ECO:0007669"/>
    <property type="project" value="UniProtKB-UniRule"/>
</dbReference>
<dbReference type="PANTHER" id="PTHR38042">
    <property type="entry name" value="UROPORPHYRINOGEN-III SYNTHASE, CHLOROPLASTIC"/>
    <property type="match status" value="1"/>
</dbReference>
<dbReference type="EC" id="4.2.1.75" evidence="3 9"/>
<accession>A0A1T4XMZ4</accession>
<dbReference type="RefSeq" id="WP_078816788.1">
    <property type="nucleotide sequence ID" value="NZ_FUYJ01000001.1"/>
</dbReference>
<keyword evidence="12" id="KW-1185">Reference proteome</keyword>
<evidence type="ECO:0000256" key="7">
    <source>
        <dbReference type="ARBA" id="ARBA00040167"/>
    </source>
</evidence>
<evidence type="ECO:0000256" key="3">
    <source>
        <dbReference type="ARBA" id="ARBA00013109"/>
    </source>
</evidence>
<comment type="catalytic activity">
    <reaction evidence="8 9">
        <text>hydroxymethylbilane = uroporphyrinogen III + H2O</text>
        <dbReference type="Rhea" id="RHEA:18965"/>
        <dbReference type="ChEBI" id="CHEBI:15377"/>
        <dbReference type="ChEBI" id="CHEBI:57308"/>
        <dbReference type="ChEBI" id="CHEBI:57845"/>
        <dbReference type="EC" id="4.2.1.75"/>
    </reaction>
</comment>
<dbReference type="SUPFAM" id="SSF69618">
    <property type="entry name" value="HemD-like"/>
    <property type="match status" value="1"/>
</dbReference>
<dbReference type="PANTHER" id="PTHR38042:SF1">
    <property type="entry name" value="UROPORPHYRINOGEN-III SYNTHASE, CHLOROPLASTIC"/>
    <property type="match status" value="1"/>
</dbReference>
<dbReference type="InterPro" id="IPR003754">
    <property type="entry name" value="4pyrrol_synth_uPrphyn_synth"/>
</dbReference>
<evidence type="ECO:0000256" key="5">
    <source>
        <dbReference type="ARBA" id="ARBA00023244"/>
    </source>
</evidence>
<gene>
    <name evidence="11" type="ORF">SAMN04244570_1041</name>
</gene>